<dbReference type="RefSeq" id="WP_345529828.1">
    <property type="nucleotide sequence ID" value="NZ_BAABKN010000036.1"/>
</dbReference>
<protein>
    <recommendedName>
        <fullName evidence="4">Flp family type IVb pilin</fullName>
    </recommendedName>
</protein>
<dbReference type="Proteomes" id="UP001499882">
    <property type="component" value="Unassembled WGS sequence"/>
</dbReference>
<keyword evidence="1" id="KW-0812">Transmembrane</keyword>
<proteinExistence type="predicted"/>
<sequence length="61" mass="6214">MQHQDERGSSAVEYGMMIAGIAAVVASVVFLLGGTVRDTLFDPGCDELAGHMAANGASANC</sequence>
<evidence type="ECO:0000313" key="3">
    <source>
        <dbReference type="Proteomes" id="UP001499882"/>
    </source>
</evidence>
<keyword evidence="1" id="KW-0472">Membrane</keyword>
<keyword evidence="1" id="KW-1133">Transmembrane helix</keyword>
<evidence type="ECO:0000256" key="1">
    <source>
        <dbReference type="SAM" id="Phobius"/>
    </source>
</evidence>
<evidence type="ECO:0008006" key="4">
    <source>
        <dbReference type="Google" id="ProtNLM"/>
    </source>
</evidence>
<reference evidence="3" key="1">
    <citation type="journal article" date="2019" name="Int. J. Syst. Evol. Microbiol.">
        <title>The Global Catalogue of Microorganisms (GCM) 10K type strain sequencing project: providing services to taxonomists for standard genome sequencing and annotation.</title>
        <authorList>
            <consortium name="The Broad Institute Genomics Platform"/>
            <consortium name="The Broad Institute Genome Sequencing Center for Infectious Disease"/>
            <person name="Wu L."/>
            <person name="Ma J."/>
        </authorList>
    </citation>
    <scope>NUCLEOTIDE SEQUENCE [LARGE SCALE GENOMIC DNA]</scope>
    <source>
        <strain evidence="3">JCM 18532</strain>
    </source>
</reference>
<gene>
    <name evidence="2" type="ORF">GCM10023350_49920</name>
</gene>
<evidence type="ECO:0000313" key="2">
    <source>
        <dbReference type="EMBL" id="GAA4758214.1"/>
    </source>
</evidence>
<dbReference type="EMBL" id="BAABKN010000036">
    <property type="protein sequence ID" value="GAA4758214.1"/>
    <property type="molecule type" value="Genomic_DNA"/>
</dbReference>
<feature type="transmembrane region" description="Helical" evidence="1">
    <location>
        <begin position="12"/>
        <end position="33"/>
    </location>
</feature>
<comment type="caution">
    <text evidence="2">The sequence shown here is derived from an EMBL/GenBank/DDBJ whole genome shotgun (WGS) entry which is preliminary data.</text>
</comment>
<organism evidence="2 3">
    <name type="scientific">Nocardioides endophyticus</name>
    <dbReference type="NCBI Taxonomy" id="1353775"/>
    <lineage>
        <taxon>Bacteria</taxon>
        <taxon>Bacillati</taxon>
        <taxon>Actinomycetota</taxon>
        <taxon>Actinomycetes</taxon>
        <taxon>Propionibacteriales</taxon>
        <taxon>Nocardioidaceae</taxon>
        <taxon>Nocardioides</taxon>
    </lineage>
</organism>
<keyword evidence="3" id="KW-1185">Reference proteome</keyword>
<name>A0ABP8ZK33_9ACTN</name>
<accession>A0ABP8ZK33</accession>